<dbReference type="FunFam" id="2.60.40.4100:FF:000002">
    <property type="entry name" value="Zona pellucida sperm-binding protein 3"/>
    <property type="match status" value="1"/>
</dbReference>
<evidence type="ECO:0000256" key="13">
    <source>
        <dbReference type="ARBA" id="ARBA00023180"/>
    </source>
</evidence>
<dbReference type="Ensembl" id="ENSGACT00000018311.2">
    <property type="protein sequence ID" value="ENSGACP00000018276.2"/>
    <property type="gene ID" value="ENSGACG00000013837.2"/>
</dbReference>
<evidence type="ECO:0000256" key="8">
    <source>
        <dbReference type="ARBA" id="ARBA00022692"/>
    </source>
</evidence>
<dbReference type="FunFam" id="2.60.40.3210:FF:000001">
    <property type="entry name" value="Zona pellucida sperm-binding protein 3"/>
    <property type="match status" value="1"/>
</dbReference>
<evidence type="ECO:0000256" key="15">
    <source>
        <dbReference type="SAM" id="MobiDB-lite"/>
    </source>
</evidence>
<feature type="chain" id="PRO_5043113318" description="Zona pellucida sperm-binding protein 3" evidence="14">
    <location>
        <begin position="23"/>
        <end position="428"/>
    </location>
</feature>
<reference evidence="17" key="2">
    <citation type="submission" date="2025-08" db="UniProtKB">
        <authorList>
            <consortium name="Ensembl"/>
        </authorList>
    </citation>
    <scope>IDENTIFICATION</scope>
</reference>
<dbReference type="KEGG" id="gat:120815636"/>
<dbReference type="PANTHER" id="PTHR11576:SF2">
    <property type="entry name" value="ZONA PELLUCIDA SPERM-BINDING PROTEIN 3"/>
    <property type="match status" value="1"/>
</dbReference>
<evidence type="ECO:0000256" key="1">
    <source>
        <dbReference type="ARBA" id="ARBA00004498"/>
    </source>
</evidence>
<dbReference type="InParanoid" id="G3PKZ6"/>
<feature type="compositionally biased region" description="Low complexity" evidence="15">
    <location>
        <begin position="392"/>
        <end position="405"/>
    </location>
</feature>
<comment type="PTM">
    <text evidence="14">Proteolytically cleaved before the transmembrane segment to yield the secreted ectodomain incorporated in the zona pellucida.</text>
</comment>
<accession>G3PKZ6</accession>
<dbReference type="InterPro" id="IPR055356">
    <property type="entry name" value="ZP-N"/>
</dbReference>
<dbReference type="GO" id="GO:0007339">
    <property type="term" value="P:binding of sperm to zona pellucida"/>
    <property type="evidence" value="ECO:0007669"/>
    <property type="project" value="UniProtKB-UniRule"/>
</dbReference>
<dbReference type="PRINTS" id="PR00023">
    <property type="entry name" value="ZPELLUCIDA"/>
</dbReference>
<dbReference type="SMART" id="SM00241">
    <property type="entry name" value="ZP"/>
    <property type="match status" value="1"/>
</dbReference>
<keyword evidence="6 14" id="KW-0272">Extracellular matrix</keyword>
<keyword evidence="12 14" id="KW-1015">Disulfide bond</keyword>
<evidence type="ECO:0000256" key="4">
    <source>
        <dbReference type="ARBA" id="ARBA00022475"/>
    </source>
</evidence>
<keyword evidence="5 14" id="KW-0964">Secreted</keyword>
<dbReference type="Gene3D" id="2.60.40.3210">
    <property type="entry name" value="Zona pellucida, ZP-N domain"/>
    <property type="match status" value="1"/>
</dbReference>
<reference evidence="17" key="3">
    <citation type="submission" date="2025-09" db="UniProtKB">
        <authorList>
            <consortium name="Ensembl"/>
        </authorList>
    </citation>
    <scope>IDENTIFICATION</scope>
</reference>
<dbReference type="AlphaFoldDB" id="G3PKZ6"/>
<dbReference type="GO" id="GO:0035805">
    <property type="term" value="C:egg coat"/>
    <property type="evidence" value="ECO:0007669"/>
    <property type="project" value="UniProtKB-SubCell"/>
</dbReference>
<dbReference type="PANTHER" id="PTHR11576">
    <property type="entry name" value="ZONA PELLUCIDA SPERM-BINDING PROTEIN 3"/>
    <property type="match status" value="1"/>
</dbReference>
<keyword evidence="18" id="KW-1185">Reference proteome</keyword>
<dbReference type="GO" id="GO:0035803">
    <property type="term" value="P:egg coat formation"/>
    <property type="evidence" value="ECO:0007669"/>
    <property type="project" value="UniProtKB-UniRule"/>
</dbReference>
<dbReference type="Gene3D" id="2.60.40.4100">
    <property type="entry name" value="Zona pellucida, ZP-C domain"/>
    <property type="match status" value="1"/>
</dbReference>
<dbReference type="PROSITE" id="PS51034">
    <property type="entry name" value="ZP_2"/>
    <property type="match status" value="1"/>
</dbReference>
<dbReference type="Proteomes" id="UP000007635">
    <property type="component" value="Chromosome III"/>
</dbReference>
<keyword evidence="7 14" id="KW-0165">Cleavage on pair of basic residues</keyword>
<keyword evidence="11" id="KW-0472">Membrane</keyword>
<dbReference type="Pfam" id="PF00100">
    <property type="entry name" value="Zona_pellucida"/>
    <property type="match status" value="1"/>
</dbReference>
<dbReference type="RefSeq" id="XP_040026390.1">
    <property type="nucleotide sequence ID" value="XM_040170456.1"/>
</dbReference>
<evidence type="ECO:0000256" key="2">
    <source>
        <dbReference type="ARBA" id="ARBA00006735"/>
    </source>
</evidence>
<keyword evidence="8" id="KW-0812">Transmembrane</keyword>
<evidence type="ECO:0000256" key="3">
    <source>
        <dbReference type="ARBA" id="ARBA00017980"/>
    </source>
</evidence>
<evidence type="ECO:0000259" key="16">
    <source>
        <dbReference type="PROSITE" id="PS51034"/>
    </source>
</evidence>
<dbReference type="eggNOG" id="ENOG502QUFN">
    <property type="taxonomic scope" value="Eukaryota"/>
</dbReference>
<feature type="compositionally biased region" description="Polar residues" evidence="15">
    <location>
        <begin position="21"/>
        <end position="35"/>
    </location>
</feature>
<evidence type="ECO:0000256" key="9">
    <source>
        <dbReference type="ARBA" id="ARBA00022729"/>
    </source>
</evidence>
<evidence type="ECO:0000256" key="7">
    <source>
        <dbReference type="ARBA" id="ARBA00022685"/>
    </source>
</evidence>
<dbReference type="GeneTree" id="ENSGT01030000234567"/>
<feature type="signal peptide" evidence="14">
    <location>
        <begin position="1"/>
        <end position="22"/>
    </location>
</feature>
<dbReference type="STRING" id="69293.ENSGACP00000018276"/>
<reference evidence="17 18" key="1">
    <citation type="journal article" date="2021" name="G3 (Bethesda)">
        <title>Improved contiguity of the threespine stickleback genome using long-read sequencing.</title>
        <authorList>
            <person name="Nath S."/>
            <person name="Shaw D.E."/>
            <person name="White M.A."/>
        </authorList>
    </citation>
    <scope>NUCLEOTIDE SEQUENCE [LARGE SCALE GENOMIC DNA]</scope>
    <source>
        <strain evidence="17 18">Lake Benthic</strain>
    </source>
</reference>
<sequence length="428" mass="47580">MDCNFPHWWLTVLLSLSTLTDGRSSQGPRAQTNSPAALRGSRYMQPPLPAASPPQQSARPRPVVVNCHPNSMRVVVQADMFDMGIRVDGRHLRLGSDSMGEGSACGAVPSGEAEFTIQASLRNCGARLSSTKEKIIYSNVLVYSPEPSAAGLLRLAAATIPVQCHYEKRYAVAALSLHPTWIPSVSSVSAEDHIAFNLLVMSDDWQFQRGSFSFFLGDPIHFEISVFIGNHVSLRVYVDNCVATATPDSQAALRYDFIENYGCLADTLLTNSSSHFLPRVDDHKLRFQLEAFRFYHESNNQIYITCYLKAVPVESSVDSQNRACSIIENRWRSVDGNDQACRSCASHWLEDPLPTENLKNTIGTQALPTNASPEERSEQRSANYFRFRPGMLQSQQLEPQPSPSGLKRRERSVQFGPITVVPDKTTRL</sequence>
<dbReference type="OMA" id="SLHPTWV"/>
<dbReference type="Pfam" id="PF23344">
    <property type="entry name" value="ZP-N"/>
    <property type="match status" value="1"/>
</dbReference>
<comment type="subcellular location">
    <subcellularLocation>
        <location evidence="1">Secreted</location>
        <location evidence="1">Extracellular space</location>
        <location evidence="1">Extracellular matrix</location>
    </subcellularLocation>
    <subcellularLocation>
        <location evidence="14">Zona pellucida</location>
    </subcellularLocation>
    <subcellularLocation>
        <location evidence="14">Cell membrane</location>
        <topology evidence="14">Single-pass type I membrane protein</topology>
    </subcellularLocation>
</comment>
<evidence type="ECO:0000256" key="5">
    <source>
        <dbReference type="ARBA" id="ARBA00022525"/>
    </source>
</evidence>
<evidence type="ECO:0000256" key="10">
    <source>
        <dbReference type="ARBA" id="ARBA00022989"/>
    </source>
</evidence>
<dbReference type="GO" id="GO:0035804">
    <property type="term" value="F:structural constituent of egg coat"/>
    <property type="evidence" value="ECO:0007669"/>
    <property type="project" value="UniProtKB-UniRule"/>
</dbReference>
<evidence type="ECO:0000256" key="11">
    <source>
        <dbReference type="ARBA" id="ARBA00023136"/>
    </source>
</evidence>
<keyword evidence="13" id="KW-0325">Glycoprotein</keyword>
<proteinExistence type="inferred from homology"/>
<comment type="function">
    <text evidence="14">Component of the zona pellucida, an extracellular matrix surrounding oocytes which mediates sperm binding, induction of the acrosome reaction and prevents post-fertilization polyspermy. The zona pellucida is composed of 3 to 4 glycoproteins, ZP1, ZP2, ZP3, and ZP4. ZP3 is essential for sperm binding and zona matrix formation.</text>
</comment>
<feature type="compositionally biased region" description="Polar residues" evidence="15">
    <location>
        <begin position="359"/>
        <end position="372"/>
    </location>
</feature>
<dbReference type="GO" id="GO:2000344">
    <property type="term" value="P:positive regulation of acrosome reaction"/>
    <property type="evidence" value="ECO:0007669"/>
    <property type="project" value="UniProtKB-UniRule"/>
</dbReference>
<dbReference type="Bgee" id="ENSGACG00000013837">
    <property type="expression patterns" value="Expressed in mesonephros"/>
</dbReference>
<dbReference type="InterPro" id="IPR055355">
    <property type="entry name" value="ZP-C"/>
</dbReference>
<name>G3PKZ6_GASAC</name>
<feature type="region of interest" description="Disordered" evidence="15">
    <location>
        <begin position="20"/>
        <end position="61"/>
    </location>
</feature>
<protein>
    <recommendedName>
        <fullName evidence="3 14">Zona pellucida sperm-binding protein 3</fullName>
    </recommendedName>
</protein>
<dbReference type="InterPro" id="IPR001507">
    <property type="entry name" value="ZP_dom"/>
</dbReference>
<evidence type="ECO:0000256" key="14">
    <source>
        <dbReference type="RuleBase" id="RU367066"/>
    </source>
</evidence>
<dbReference type="InterPro" id="IPR048290">
    <property type="entry name" value="ZP_chr"/>
</dbReference>
<dbReference type="GO" id="GO:0005886">
    <property type="term" value="C:plasma membrane"/>
    <property type="evidence" value="ECO:0007669"/>
    <property type="project" value="UniProtKB-SubCell"/>
</dbReference>
<keyword evidence="4 14" id="KW-1003">Cell membrane</keyword>
<keyword evidence="9 14" id="KW-0732">Signal</keyword>
<evidence type="ECO:0000313" key="17">
    <source>
        <dbReference type="Ensembl" id="ENSGACP00000018276.2"/>
    </source>
</evidence>
<dbReference type="GO" id="GO:0032190">
    <property type="term" value="F:acrosin binding"/>
    <property type="evidence" value="ECO:0007669"/>
    <property type="project" value="TreeGrafter"/>
</dbReference>
<feature type="region of interest" description="Disordered" evidence="15">
    <location>
        <begin position="359"/>
        <end position="428"/>
    </location>
</feature>
<evidence type="ECO:0000313" key="18">
    <source>
        <dbReference type="Proteomes" id="UP000007635"/>
    </source>
</evidence>
<keyword evidence="10" id="KW-1133">Transmembrane helix</keyword>
<evidence type="ECO:0000256" key="6">
    <source>
        <dbReference type="ARBA" id="ARBA00022530"/>
    </source>
</evidence>
<comment type="domain">
    <text evidence="14">The ZP domain is involved in the polymerization of the ZP proteins to form the zona pellucida.</text>
</comment>
<dbReference type="GeneID" id="120815636"/>
<dbReference type="InterPro" id="IPR042235">
    <property type="entry name" value="ZP-C_dom"/>
</dbReference>
<evidence type="ECO:0000256" key="12">
    <source>
        <dbReference type="ARBA" id="ARBA00023157"/>
    </source>
</evidence>
<feature type="domain" description="ZP" evidence="16">
    <location>
        <begin position="66"/>
        <end position="331"/>
    </location>
</feature>
<organism evidence="17 18">
    <name type="scientific">Gasterosteus aculeatus aculeatus</name>
    <name type="common">three-spined stickleback</name>
    <dbReference type="NCBI Taxonomy" id="481459"/>
    <lineage>
        <taxon>Eukaryota</taxon>
        <taxon>Metazoa</taxon>
        <taxon>Chordata</taxon>
        <taxon>Craniata</taxon>
        <taxon>Vertebrata</taxon>
        <taxon>Euteleostomi</taxon>
        <taxon>Actinopterygii</taxon>
        <taxon>Neopterygii</taxon>
        <taxon>Teleostei</taxon>
        <taxon>Neoteleostei</taxon>
        <taxon>Acanthomorphata</taxon>
        <taxon>Eupercaria</taxon>
        <taxon>Perciformes</taxon>
        <taxon>Cottioidei</taxon>
        <taxon>Gasterosteales</taxon>
        <taxon>Gasterosteidae</taxon>
        <taxon>Gasterosteus</taxon>
    </lineage>
</organism>
<comment type="similarity">
    <text evidence="2 14">Belongs to the ZP domain family. ZPC subfamily.</text>
</comment>